<keyword evidence="3" id="KW-1185">Reference proteome</keyword>
<dbReference type="Proteomes" id="UP001205311">
    <property type="component" value="Unassembled WGS sequence"/>
</dbReference>
<organism evidence="2 3">
    <name type="scientific">Streptoalloteichus tenebrarius (strain ATCC 17920 / DSM 40477 / JCM 4838 / CBS 697.72 / NBRC 16177 / NCIMB 11028 / NRRL B-12390 / A12253. 1 / ISP 5477)</name>
    <name type="common">Streptomyces tenebrarius</name>
    <dbReference type="NCBI Taxonomy" id="1933"/>
    <lineage>
        <taxon>Bacteria</taxon>
        <taxon>Bacillati</taxon>
        <taxon>Actinomycetota</taxon>
        <taxon>Actinomycetes</taxon>
        <taxon>Pseudonocardiales</taxon>
        <taxon>Pseudonocardiaceae</taxon>
        <taxon>Streptoalloteichus</taxon>
    </lineage>
</organism>
<keyword evidence="1" id="KW-0812">Transmembrane</keyword>
<dbReference type="NCBIfam" id="TIGR03544">
    <property type="entry name" value="DivI1A_domain"/>
    <property type="match status" value="1"/>
</dbReference>
<name>A0ABT1I2S8_STRSD</name>
<keyword evidence="1" id="KW-1133">Transmembrane helix</keyword>
<dbReference type="EMBL" id="JAMTCP010000051">
    <property type="protein sequence ID" value="MCP2261875.1"/>
    <property type="molecule type" value="Genomic_DNA"/>
</dbReference>
<sequence>MTTALIYLVVMVAVAAVVFLIASAVFGRGEELAPLPPGASPTRLPPAEVTGDDVRALRFQQAVRGYRMSEVDWALERLAGELDQLRGRVAELERELADRTPSESSEPSE</sequence>
<feature type="transmembrane region" description="Helical" evidence="1">
    <location>
        <begin position="6"/>
        <end position="26"/>
    </location>
</feature>
<comment type="caution">
    <text evidence="2">The sequence shown here is derived from an EMBL/GenBank/DDBJ whole genome shotgun (WGS) entry which is preliminary data.</text>
</comment>
<dbReference type="RefSeq" id="WP_253673250.1">
    <property type="nucleotide sequence ID" value="NZ_JAMTCP010000051.1"/>
</dbReference>
<dbReference type="Gene3D" id="6.10.250.660">
    <property type="match status" value="1"/>
</dbReference>
<reference evidence="2 3" key="1">
    <citation type="submission" date="2022-06" db="EMBL/GenBank/DDBJ databases">
        <title>Genomic Encyclopedia of Archaeal and Bacterial Type Strains, Phase II (KMG-II): from individual species to whole genera.</title>
        <authorList>
            <person name="Goeker M."/>
        </authorList>
    </citation>
    <scope>NUCLEOTIDE SEQUENCE [LARGE SCALE GENOMIC DNA]</scope>
    <source>
        <strain evidence="2 3">DSM 40477</strain>
    </source>
</reference>
<protein>
    <submittedName>
        <fullName evidence="2">DivIVA domain-containing protein</fullName>
    </submittedName>
</protein>
<accession>A0ABT1I2S8</accession>
<proteinExistence type="predicted"/>
<keyword evidence="1" id="KW-0472">Membrane</keyword>
<dbReference type="InterPro" id="IPR019933">
    <property type="entry name" value="DivIVA_domain"/>
</dbReference>
<evidence type="ECO:0000313" key="3">
    <source>
        <dbReference type="Proteomes" id="UP001205311"/>
    </source>
</evidence>
<evidence type="ECO:0000256" key="1">
    <source>
        <dbReference type="SAM" id="Phobius"/>
    </source>
</evidence>
<evidence type="ECO:0000313" key="2">
    <source>
        <dbReference type="EMBL" id="MCP2261875.1"/>
    </source>
</evidence>
<gene>
    <name evidence="2" type="ORF">LX15_005602</name>
</gene>